<reference evidence="2" key="1">
    <citation type="journal article" date="2007" name="Nature">
        <title>The grapevine genome sequence suggests ancestral hexaploidization in major angiosperm phyla.</title>
        <authorList>
            <consortium name="The French-Italian Public Consortium for Grapevine Genome Characterization."/>
            <person name="Jaillon O."/>
            <person name="Aury J.-M."/>
            <person name="Noel B."/>
            <person name="Policriti A."/>
            <person name="Clepet C."/>
            <person name="Casagrande A."/>
            <person name="Choisne N."/>
            <person name="Aubourg S."/>
            <person name="Vitulo N."/>
            <person name="Jubin C."/>
            <person name="Vezzi A."/>
            <person name="Legeai F."/>
            <person name="Hugueney P."/>
            <person name="Dasilva C."/>
            <person name="Horner D."/>
            <person name="Mica E."/>
            <person name="Jublot D."/>
            <person name="Poulain J."/>
            <person name="Bruyere C."/>
            <person name="Billault A."/>
            <person name="Segurens B."/>
            <person name="Gouyvenoux M."/>
            <person name="Ugarte E."/>
            <person name="Cattonaro F."/>
            <person name="Anthouard V."/>
            <person name="Vico V."/>
            <person name="Del Fabbro C."/>
            <person name="Alaux M."/>
            <person name="Di Gaspero G."/>
            <person name="Dumas V."/>
            <person name="Felice N."/>
            <person name="Paillard S."/>
            <person name="Juman I."/>
            <person name="Moroldo M."/>
            <person name="Scalabrin S."/>
            <person name="Canaguier A."/>
            <person name="Le Clainche I."/>
            <person name="Malacrida G."/>
            <person name="Durand E."/>
            <person name="Pesole G."/>
            <person name="Laucou V."/>
            <person name="Chatelet P."/>
            <person name="Merdinoglu D."/>
            <person name="Delledonne M."/>
            <person name="Pezzotti M."/>
            <person name="Lecharny A."/>
            <person name="Scarpelli C."/>
            <person name="Artiguenave F."/>
            <person name="Pe M.E."/>
            <person name="Valle G."/>
            <person name="Morgante M."/>
            <person name="Caboche M."/>
            <person name="Adam-Blondon A.-F."/>
            <person name="Weissenbach J."/>
            <person name="Quetier F."/>
            <person name="Wincker P."/>
        </authorList>
    </citation>
    <scope>NUCLEOTIDE SEQUENCE [LARGE SCALE GENOMIC DNA]</scope>
    <source>
        <strain evidence="2">cv. Pinot noir / PN40024</strain>
    </source>
</reference>
<evidence type="ECO:0000313" key="2">
    <source>
        <dbReference type="Proteomes" id="UP000009183"/>
    </source>
</evidence>
<organism evidence="1 2">
    <name type="scientific">Vitis vinifera</name>
    <name type="common">Grape</name>
    <dbReference type="NCBI Taxonomy" id="29760"/>
    <lineage>
        <taxon>Eukaryota</taxon>
        <taxon>Viridiplantae</taxon>
        <taxon>Streptophyta</taxon>
        <taxon>Embryophyta</taxon>
        <taxon>Tracheophyta</taxon>
        <taxon>Spermatophyta</taxon>
        <taxon>Magnoliopsida</taxon>
        <taxon>eudicotyledons</taxon>
        <taxon>Gunneridae</taxon>
        <taxon>Pentapetalae</taxon>
        <taxon>rosids</taxon>
        <taxon>Vitales</taxon>
        <taxon>Vitaceae</taxon>
        <taxon>Viteae</taxon>
        <taxon>Vitis</taxon>
    </lineage>
</organism>
<protein>
    <submittedName>
        <fullName evidence="1">Uncharacterized protein</fullName>
    </submittedName>
</protein>
<proteinExistence type="predicted"/>
<evidence type="ECO:0000313" key="1">
    <source>
        <dbReference type="EMBL" id="CBI39976.3"/>
    </source>
</evidence>
<name>D7UB52_VITVI</name>
<dbReference type="Proteomes" id="UP000009183">
    <property type="component" value="Chromosome 15"/>
</dbReference>
<dbReference type="AlphaFoldDB" id="D7UB52"/>
<sequence>MLDDMGERIENSTSATLGVHLTYGLAMASDHPHIWSGVNSPVFTIYKVISLKCLICFLLLVDETMIFSKLPLSVIRLSKKTDDYEIVESNSFKLVSLVF</sequence>
<accession>D7UB52</accession>
<keyword evidence="2" id="KW-1185">Reference proteome</keyword>
<dbReference type="HOGENOM" id="CLU_2324954_0_0_1"/>
<gene>
    <name evidence="1" type="ordered locus">VIT_15s0024g01310</name>
</gene>
<dbReference type="InParanoid" id="D7UB52"/>
<dbReference type="PaxDb" id="29760-VIT_15s0024g01310.t01"/>
<dbReference type="EMBL" id="FN596748">
    <property type="protein sequence ID" value="CBI39976.3"/>
    <property type="molecule type" value="Genomic_DNA"/>
</dbReference>